<evidence type="ECO:0000256" key="6">
    <source>
        <dbReference type="ARBA" id="ARBA00042926"/>
    </source>
</evidence>
<evidence type="ECO:0000256" key="10">
    <source>
        <dbReference type="ARBA" id="ARBA00049233"/>
    </source>
</evidence>
<dbReference type="Pfam" id="PF01408">
    <property type="entry name" value="GFO_IDH_MocA"/>
    <property type="match status" value="1"/>
</dbReference>
<protein>
    <recommendedName>
        <fullName evidence="5">Trans-1,2-dihydrobenzene-1,2-diol dehydrogenase</fullName>
        <ecNumber evidence="4">1.1.1.179</ecNumber>
        <ecNumber evidence="3">1.3.1.20</ecNumber>
    </recommendedName>
    <alternativeName>
        <fullName evidence="8">D-xylose 1-dehydrogenase</fullName>
    </alternativeName>
    <alternativeName>
        <fullName evidence="7">D-xylose-NADP dehydrogenase</fullName>
    </alternativeName>
    <alternativeName>
        <fullName evidence="6">Dimeric dihydrodiol dehydrogenase</fullName>
    </alternativeName>
</protein>
<evidence type="ECO:0000256" key="8">
    <source>
        <dbReference type="ARBA" id="ARBA00043025"/>
    </source>
</evidence>
<evidence type="ECO:0000256" key="3">
    <source>
        <dbReference type="ARBA" id="ARBA00038853"/>
    </source>
</evidence>
<comment type="caution">
    <text evidence="12">The sequence shown here is derived from an EMBL/GenBank/DDBJ whole genome shotgun (WGS) entry which is preliminary data.</text>
</comment>
<evidence type="ECO:0000256" key="7">
    <source>
        <dbReference type="ARBA" id="ARBA00042988"/>
    </source>
</evidence>
<dbReference type="GO" id="GO:0000166">
    <property type="term" value="F:nucleotide binding"/>
    <property type="evidence" value="ECO:0007669"/>
    <property type="project" value="InterPro"/>
</dbReference>
<dbReference type="InterPro" id="IPR000683">
    <property type="entry name" value="Gfo/Idh/MocA-like_OxRdtase_N"/>
</dbReference>
<evidence type="ECO:0000256" key="2">
    <source>
        <dbReference type="ARBA" id="ARBA00023002"/>
    </source>
</evidence>
<organism evidence="12 14">
    <name type="scientific">Didymodactylos carnosus</name>
    <dbReference type="NCBI Taxonomy" id="1234261"/>
    <lineage>
        <taxon>Eukaryota</taxon>
        <taxon>Metazoa</taxon>
        <taxon>Spiralia</taxon>
        <taxon>Gnathifera</taxon>
        <taxon>Rotifera</taxon>
        <taxon>Eurotatoria</taxon>
        <taxon>Bdelloidea</taxon>
        <taxon>Philodinida</taxon>
        <taxon>Philodinidae</taxon>
        <taxon>Didymodactylos</taxon>
    </lineage>
</organism>
<dbReference type="SUPFAM" id="SSF55347">
    <property type="entry name" value="Glyceraldehyde-3-phosphate dehydrogenase-like, C-terminal domain"/>
    <property type="match status" value="1"/>
</dbReference>
<evidence type="ECO:0000256" key="4">
    <source>
        <dbReference type="ARBA" id="ARBA00038984"/>
    </source>
</evidence>
<dbReference type="InterPro" id="IPR036291">
    <property type="entry name" value="NAD(P)-bd_dom_sf"/>
</dbReference>
<evidence type="ECO:0000313" key="13">
    <source>
        <dbReference type="EMBL" id="CAF3584168.1"/>
    </source>
</evidence>
<dbReference type="EMBL" id="CAJNOQ010000423">
    <property type="protein sequence ID" value="CAF0799286.1"/>
    <property type="molecule type" value="Genomic_DNA"/>
</dbReference>
<name>A0A813SSR2_9BILA</name>
<dbReference type="AlphaFoldDB" id="A0A813SSR2"/>
<comment type="catalytic activity">
    <reaction evidence="10">
        <text>D-xylose + NADP(+) = D-xylono-1,5-lactone + NADPH + H(+)</text>
        <dbReference type="Rhea" id="RHEA:22000"/>
        <dbReference type="ChEBI" id="CHEBI:15378"/>
        <dbReference type="ChEBI" id="CHEBI:15867"/>
        <dbReference type="ChEBI" id="CHEBI:53455"/>
        <dbReference type="ChEBI" id="CHEBI:57783"/>
        <dbReference type="ChEBI" id="CHEBI:58349"/>
        <dbReference type="EC" id="1.1.1.179"/>
    </reaction>
</comment>
<comment type="similarity">
    <text evidence="1">Belongs to the Gfo/Idh/MocA family.</text>
</comment>
<dbReference type="Gene3D" id="3.30.360.10">
    <property type="entry name" value="Dihydrodipicolinate Reductase, domain 2"/>
    <property type="match status" value="1"/>
</dbReference>
<dbReference type="InterPro" id="IPR050984">
    <property type="entry name" value="Gfo/Idh/MocA_domain"/>
</dbReference>
<proteinExistence type="inferred from homology"/>
<gene>
    <name evidence="12" type="ORF">GPM918_LOCUS3425</name>
    <name evidence="13" type="ORF">SRO942_LOCUS3425</name>
</gene>
<evidence type="ECO:0000256" key="1">
    <source>
        <dbReference type="ARBA" id="ARBA00010928"/>
    </source>
</evidence>
<dbReference type="EMBL" id="CAJOBC010000423">
    <property type="protein sequence ID" value="CAF3584168.1"/>
    <property type="molecule type" value="Genomic_DNA"/>
</dbReference>
<keyword evidence="2" id="KW-0560">Oxidoreductase</keyword>
<dbReference type="PANTHER" id="PTHR22604:SF105">
    <property type="entry name" value="TRANS-1,2-DIHYDROBENZENE-1,2-DIOL DEHYDROGENASE"/>
    <property type="match status" value="1"/>
</dbReference>
<evidence type="ECO:0000256" key="9">
    <source>
        <dbReference type="ARBA" id="ARBA00047423"/>
    </source>
</evidence>
<dbReference type="Gene3D" id="3.40.50.720">
    <property type="entry name" value="NAD(P)-binding Rossmann-like Domain"/>
    <property type="match status" value="1"/>
</dbReference>
<evidence type="ECO:0000256" key="5">
    <source>
        <dbReference type="ARBA" id="ARBA00040603"/>
    </source>
</evidence>
<dbReference type="PANTHER" id="PTHR22604">
    <property type="entry name" value="OXIDOREDUCTASES"/>
    <property type="match status" value="1"/>
</dbReference>
<dbReference type="EC" id="1.3.1.20" evidence="3"/>
<sequence length="328" mass="36474">MQLRWGIIGTGRICQDFCTALSTCDPNEHSVVAVGSRKQEQADKFATEFKIPQSYGSYTACMSDANVDIVYIGTIEQLHRDLCLTAFQANKHVLCEKPLGMNSAEVEEILSTAKKSKVFFMEAIWSRFVPIYDDLREALKEIGTVTLVDCTICVPDLAKNCYSLIMASGIYPIQVALLAFNHEEPEKIIASGHTKKNIDDEISDSMSTITLLYKKNRMAVLTNVGEDIEAVGSLKVYGTKGVISIPKCIWCPTELNMSGANTIVKPLPALEKATNFMNSVGLRYEAIAVREAILCGKTEHSYMKYEHSLLISKIMDETRRQIIALHSK</sequence>
<dbReference type="EC" id="1.1.1.179" evidence="4"/>
<accession>A0A813SSR2</accession>
<dbReference type="Proteomes" id="UP000663829">
    <property type="component" value="Unassembled WGS sequence"/>
</dbReference>
<comment type="catalytic activity">
    <reaction evidence="9">
        <text>(1R,2R)-1,2-dihydrobenzene-1,2-diol + NADP(+) = catechol + NADPH + H(+)</text>
        <dbReference type="Rhea" id="RHEA:16729"/>
        <dbReference type="ChEBI" id="CHEBI:10702"/>
        <dbReference type="ChEBI" id="CHEBI:15378"/>
        <dbReference type="ChEBI" id="CHEBI:18135"/>
        <dbReference type="ChEBI" id="CHEBI:57783"/>
        <dbReference type="ChEBI" id="CHEBI:58349"/>
        <dbReference type="EC" id="1.3.1.20"/>
    </reaction>
</comment>
<feature type="domain" description="Gfo/Idh/MocA-like oxidoreductase N-terminal" evidence="11">
    <location>
        <begin position="3"/>
        <end position="121"/>
    </location>
</feature>
<dbReference type="GO" id="GO:0047115">
    <property type="term" value="F:trans-1,2-dihydrobenzene-1,2-diol dehydrogenase activity"/>
    <property type="evidence" value="ECO:0007669"/>
    <property type="project" value="UniProtKB-EC"/>
</dbReference>
<reference evidence="12" key="1">
    <citation type="submission" date="2021-02" db="EMBL/GenBank/DDBJ databases">
        <authorList>
            <person name="Nowell W R."/>
        </authorList>
    </citation>
    <scope>NUCLEOTIDE SEQUENCE</scope>
</reference>
<evidence type="ECO:0000313" key="14">
    <source>
        <dbReference type="Proteomes" id="UP000663829"/>
    </source>
</evidence>
<evidence type="ECO:0000259" key="11">
    <source>
        <dbReference type="Pfam" id="PF01408"/>
    </source>
</evidence>
<keyword evidence="14" id="KW-1185">Reference proteome</keyword>
<dbReference type="OrthoDB" id="2129491at2759"/>
<dbReference type="GO" id="GO:0047837">
    <property type="term" value="F:D-xylose 1-dehydrogenase (NADP+) activity"/>
    <property type="evidence" value="ECO:0007669"/>
    <property type="project" value="UniProtKB-EC"/>
</dbReference>
<evidence type="ECO:0000313" key="12">
    <source>
        <dbReference type="EMBL" id="CAF0799286.1"/>
    </source>
</evidence>
<dbReference type="Proteomes" id="UP000681722">
    <property type="component" value="Unassembled WGS sequence"/>
</dbReference>
<dbReference type="SUPFAM" id="SSF51735">
    <property type="entry name" value="NAD(P)-binding Rossmann-fold domains"/>
    <property type="match status" value="1"/>
</dbReference>